<gene>
    <name evidence="1" type="ORF">MS2017_1646</name>
</gene>
<accession>A0A3G3INK7</accession>
<evidence type="ECO:0000313" key="2">
    <source>
        <dbReference type="Proteomes" id="UP000278334"/>
    </source>
</evidence>
<organism evidence="1 2">
    <name type="scientific">Bathymodiolus thermophilus thioautotrophic gill symbiont</name>
    <dbReference type="NCBI Taxonomy" id="2360"/>
    <lineage>
        <taxon>Bacteria</taxon>
        <taxon>Pseudomonadati</taxon>
        <taxon>Pseudomonadota</taxon>
        <taxon>Gammaproteobacteria</taxon>
        <taxon>sulfur-oxidizing symbionts</taxon>
    </lineage>
</organism>
<proteinExistence type="predicted"/>
<dbReference type="KEGG" id="bthg:MS2017_1646"/>
<evidence type="ECO:0000313" key="1">
    <source>
        <dbReference type="EMBL" id="AYQ57328.1"/>
    </source>
</evidence>
<protein>
    <submittedName>
        <fullName evidence="1">Uncharacterized protein</fullName>
    </submittedName>
</protein>
<dbReference type="AlphaFoldDB" id="A0A3G3INK7"/>
<dbReference type="EMBL" id="CP024634">
    <property type="protein sequence ID" value="AYQ57328.1"/>
    <property type="molecule type" value="Genomic_DNA"/>
</dbReference>
<dbReference type="Proteomes" id="UP000278334">
    <property type="component" value="Chromosome"/>
</dbReference>
<reference evidence="1 2" key="1">
    <citation type="submission" date="2017-11" db="EMBL/GenBank/DDBJ databases">
        <title>Genome sequence of the bacterial symbiont EPR9N from a vent mussel Bathymodiolus thermophilus.</title>
        <authorList>
            <person name="Won Y.-J."/>
        </authorList>
    </citation>
    <scope>NUCLEOTIDE SEQUENCE [LARGE SCALE GENOMIC DNA]</scope>
    <source>
        <strain evidence="1 2">EPR9N</strain>
    </source>
</reference>
<sequence length="55" mass="6361">MIVHIYTKVSNNTIFKNKLNTLVFMQKPPIVYFILENGKVLGVAFLEIKNHIITN</sequence>
<name>A0A3G3INK7_9GAMM</name>